<dbReference type="EMBL" id="WNKQ01000014">
    <property type="protein sequence ID" value="KAF5847237.1"/>
    <property type="molecule type" value="Genomic_DNA"/>
</dbReference>
<sequence>MALNTDSRWDVGIGITEALKLVKLSISAMKFSDRQHTYPRFSTRLDQYEARCGRITDQLYQVGHYRTVYTGMPLSDTIMNINRTIMSLLQGIELDGMNTLNNALERLEEEVRTQGLAMPEYVSPQEESNQSVKWIWNDARREYHYWDPEGYFVFSKSGRVNPDGTPYGEAGVSRTRTVGEDGSEGGDEYTVVETKQGVITR</sequence>
<protein>
    <submittedName>
        <fullName evidence="2">Uncharacterized protein</fullName>
    </submittedName>
</protein>
<evidence type="ECO:0000256" key="1">
    <source>
        <dbReference type="SAM" id="MobiDB-lite"/>
    </source>
</evidence>
<evidence type="ECO:0000313" key="3">
    <source>
        <dbReference type="Proteomes" id="UP000624244"/>
    </source>
</evidence>
<reference evidence="2" key="1">
    <citation type="submission" date="2019-11" db="EMBL/GenBank/DDBJ databases">
        <title>Bipolaris sorokiniana Genome sequencing.</title>
        <authorList>
            <person name="Wang H."/>
        </authorList>
    </citation>
    <scope>NUCLEOTIDE SEQUENCE</scope>
</reference>
<accession>A0A8H5ZDJ3</accession>
<dbReference type="OMA" id="IMNINRT"/>
<organism evidence="2 3">
    <name type="scientific">Cochliobolus sativus</name>
    <name type="common">Common root rot and spot blotch fungus</name>
    <name type="synonym">Bipolaris sorokiniana</name>
    <dbReference type="NCBI Taxonomy" id="45130"/>
    <lineage>
        <taxon>Eukaryota</taxon>
        <taxon>Fungi</taxon>
        <taxon>Dikarya</taxon>
        <taxon>Ascomycota</taxon>
        <taxon>Pezizomycotina</taxon>
        <taxon>Dothideomycetes</taxon>
        <taxon>Pleosporomycetidae</taxon>
        <taxon>Pleosporales</taxon>
        <taxon>Pleosporineae</taxon>
        <taxon>Pleosporaceae</taxon>
        <taxon>Bipolaris</taxon>
    </lineage>
</organism>
<name>A0A8H5ZDJ3_COCSA</name>
<dbReference type="AlphaFoldDB" id="A0A8H5ZDJ3"/>
<comment type="caution">
    <text evidence="2">The sequence shown here is derived from an EMBL/GenBank/DDBJ whole genome shotgun (WGS) entry which is preliminary data.</text>
</comment>
<proteinExistence type="predicted"/>
<evidence type="ECO:0000313" key="2">
    <source>
        <dbReference type="EMBL" id="KAF5847237.1"/>
    </source>
</evidence>
<feature type="region of interest" description="Disordered" evidence="1">
    <location>
        <begin position="164"/>
        <end position="187"/>
    </location>
</feature>
<gene>
    <name evidence="2" type="ORF">GGP41_003514</name>
</gene>
<dbReference type="Proteomes" id="UP000624244">
    <property type="component" value="Unassembled WGS sequence"/>
</dbReference>